<reference evidence="4 5" key="1">
    <citation type="journal article" date="2012" name="BMC Genomics">
        <title>Comparative genomic analysis and phylogenetic position of Theileria equi.</title>
        <authorList>
            <person name="Kappmeyer L.S."/>
            <person name="Thiagarajan M."/>
            <person name="Herndon D.R."/>
            <person name="Ramsay J.D."/>
            <person name="Caler E."/>
            <person name="Djikeng A."/>
            <person name="Gillespie J.J."/>
            <person name="Lau A.O."/>
            <person name="Roalson E.H."/>
            <person name="Silva J.C."/>
            <person name="Silva M.G."/>
            <person name="Suarez C.E."/>
            <person name="Ueti M.W."/>
            <person name="Nene V.M."/>
            <person name="Mealey R.H."/>
            <person name="Knowles D.P."/>
            <person name="Brayton K.A."/>
        </authorList>
    </citation>
    <scope>NUCLEOTIDE SEQUENCE [LARGE SCALE GENOMIC DNA]</scope>
    <source>
        <strain evidence="4 5">WA</strain>
    </source>
</reference>
<keyword evidence="2" id="KW-0732">Signal</keyword>
<dbReference type="VEuPathDB" id="PiroplasmaDB:BEWA_027080"/>
<dbReference type="PROSITE" id="PS50206">
    <property type="entry name" value="RHODANESE_3"/>
    <property type="match status" value="1"/>
</dbReference>
<organism evidence="4 5">
    <name type="scientific">Theileria equi strain WA</name>
    <dbReference type="NCBI Taxonomy" id="1537102"/>
    <lineage>
        <taxon>Eukaryota</taxon>
        <taxon>Sar</taxon>
        <taxon>Alveolata</taxon>
        <taxon>Apicomplexa</taxon>
        <taxon>Aconoidasida</taxon>
        <taxon>Piroplasmida</taxon>
        <taxon>Theileriidae</taxon>
        <taxon>Theileria</taxon>
    </lineage>
</organism>
<feature type="chain" id="PRO_5003939885" evidence="2">
    <location>
        <begin position="19"/>
        <end position="740"/>
    </location>
</feature>
<sequence>MKVSVALHIFGLLGLCSCANVPEHSFKGSDYDNVTLDLAHPDKLNVIITNEYYGKADYRVFTARIQQSLAKVVYNHEVVWEYGRGKKATSVNLISRGGVPYLSEVVMGPTFSPSSSYRERENGKWVRVDKARYDKKAYSLFTEDPGAFTLDTENVDTNKVSLIEADYHNLHNRIALAKVDFHMNRIMCGKQLIWEAKNGMHATSVNVLYRAGEAKLFKILIGQSGNNLVFIENENGKLTQITKEYYHIKYDRFFAEQAKFGATIDLSKSNNPDVVVYGQNTNGLSYKHFVPKYGLKAVYIVDGGVPVWKAQSGSKITGVVIYSAYGEAIFRLHAIDTKNKLSQHYFEKVNGIWKPTDFSTFFKRVGELTEGASKVIKVDVLSSQKGSFTNTVYNDYGVETRLVSPLGGSKIAALYHGKERVWEGKSGEYCTSATFFKRGSLYICSVEAAGKELFFEHFDGHWVHIDADTFQDRYGKIFISGKLSDKSSVIKVDASAPQDGSFNNVVYNDYGVETRLVSPFAGFKISALYYGNSLVWEGAKDQYCTIATFFKKYDMHICSIIINGQREEFFENIGGMWVDVDEKVFSDAYLKILSGKEAEERKEIDIYTLDIASLPEETEIVKPRENSPYTFSIVAHGTPITKVVDGDSTIWTGSDEELCISSSFLSDGKKNLLAQIVVEGHNEETELLYFQKRTFGWYQITENLYEFLIEGLKVNEDGFLTASFYAIPLLFAVVSGIFAL</sequence>
<keyword evidence="5" id="KW-1185">Reference proteome</keyword>
<keyword evidence="1" id="KW-0472">Membrane</keyword>
<dbReference type="EMBL" id="CP001669">
    <property type="protein sequence ID" value="AFZ79859.1"/>
    <property type="molecule type" value="Genomic_DNA"/>
</dbReference>
<dbReference type="PROSITE" id="PS51257">
    <property type="entry name" value="PROKAR_LIPOPROTEIN"/>
    <property type="match status" value="1"/>
</dbReference>
<dbReference type="OrthoDB" id="363085at2759"/>
<feature type="domain" description="Rhodanese" evidence="3">
    <location>
        <begin position="292"/>
        <end position="317"/>
    </location>
</feature>
<gene>
    <name evidence="4" type="ORF">BEWA_027080</name>
</gene>
<feature type="transmembrane region" description="Helical" evidence="1">
    <location>
        <begin position="719"/>
        <end position="739"/>
    </location>
</feature>
<evidence type="ECO:0000256" key="2">
    <source>
        <dbReference type="SAM" id="SignalP"/>
    </source>
</evidence>
<name>L0AY80_THEEQ</name>
<dbReference type="InterPro" id="IPR007480">
    <property type="entry name" value="DUF529"/>
</dbReference>
<evidence type="ECO:0000313" key="4">
    <source>
        <dbReference type="EMBL" id="AFZ79859.1"/>
    </source>
</evidence>
<dbReference type="InterPro" id="IPR001763">
    <property type="entry name" value="Rhodanese-like_dom"/>
</dbReference>
<dbReference type="RefSeq" id="XP_004829525.1">
    <property type="nucleotide sequence ID" value="XM_004829468.1"/>
</dbReference>
<dbReference type="Pfam" id="PF04385">
    <property type="entry name" value="FAINT"/>
    <property type="match status" value="1"/>
</dbReference>
<keyword evidence="1" id="KW-0812">Transmembrane</keyword>
<evidence type="ECO:0000259" key="3">
    <source>
        <dbReference type="PROSITE" id="PS50206"/>
    </source>
</evidence>
<evidence type="ECO:0000313" key="5">
    <source>
        <dbReference type="Proteomes" id="UP000031512"/>
    </source>
</evidence>
<accession>L0AY80</accession>
<dbReference type="AlphaFoldDB" id="L0AY80"/>
<keyword evidence="1" id="KW-1133">Transmembrane helix</keyword>
<feature type="signal peptide" evidence="2">
    <location>
        <begin position="1"/>
        <end position="18"/>
    </location>
</feature>
<proteinExistence type="predicted"/>
<dbReference type="Proteomes" id="UP000031512">
    <property type="component" value="Chromosome 1"/>
</dbReference>
<protein>
    <submittedName>
        <fullName evidence="4">Membrane protein, putative</fullName>
    </submittedName>
</protein>
<dbReference type="KEGG" id="beq:BEWA_027080"/>
<evidence type="ECO:0000256" key="1">
    <source>
        <dbReference type="SAM" id="Phobius"/>
    </source>
</evidence>
<dbReference type="GeneID" id="15806059"/>
<dbReference type="STRING" id="1537102.L0AY80"/>
<dbReference type="eggNOG" id="ENOG502TN5E">
    <property type="taxonomic scope" value="Eukaryota"/>
</dbReference>